<dbReference type="Proteomes" id="UP000282323">
    <property type="component" value="Unassembled WGS sequence"/>
</dbReference>
<proteinExistence type="predicted"/>
<dbReference type="AlphaFoldDB" id="A0A3N6ME22"/>
<comment type="caution">
    <text evidence="1">The sequence shown here is derived from an EMBL/GenBank/DDBJ whole genome shotgun (WGS) entry which is preliminary data.</text>
</comment>
<keyword evidence="2" id="KW-1185">Reference proteome</keyword>
<gene>
    <name evidence="1" type="ORF">EA473_14040</name>
</gene>
<name>A0A3N6ME22_NATCH</name>
<accession>A0A3N6ME22</accession>
<sequence>MVLLSGKICIDEFSGCSARCFALLKFTREVRDLGKNVVTTCIQNYEIIPVHVKNSRPIWIVFT</sequence>
<organism evidence="1 2">
    <name type="scientific">Natrarchaeobius chitinivorans</name>
    <dbReference type="NCBI Taxonomy" id="1679083"/>
    <lineage>
        <taxon>Archaea</taxon>
        <taxon>Methanobacteriati</taxon>
        <taxon>Methanobacteriota</taxon>
        <taxon>Stenosarchaea group</taxon>
        <taxon>Halobacteria</taxon>
        <taxon>Halobacteriales</taxon>
        <taxon>Natrialbaceae</taxon>
        <taxon>Natrarchaeobius</taxon>
    </lineage>
</organism>
<protein>
    <submittedName>
        <fullName evidence="1">Uncharacterized protein</fullName>
    </submittedName>
</protein>
<evidence type="ECO:0000313" key="1">
    <source>
        <dbReference type="EMBL" id="RQG93831.1"/>
    </source>
</evidence>
<reference evidence="1 2" key="1">
    <citation type="submission" date="2018-10" db="EMBL/GenBank/DDBJ databases">
        <title>Natrarchaeobius chitinivorans gen. nov., sp. nov., and Natrarchaeobius haloalkaliphilus sp. nov., alkaliphilic, chitin-utilizing haloarchaea from hypersaline alkaline lakes.</title>
        <authorList>
            <person name="Sorokin D.Y."/>
            <person name="Elcheninov A.G."/>
            <person name="Kostrikina N.A."/>
            <person name="Bale N.J."/>
            <person name="Sinninghe Damste J.S."/>
            <person name="Khijniak T.V."/>
            <person name="Kublanov I.V."/>
            <person name="Toshchakov S.V."/>
        </authorList>
    </citation>
    <scope>NUCLEOTIDE SEQUENCE [LARGE SCALE GENOMIC DNA]</scope>
    <source>
        <strain evidence="1 2">AArcht4T</strain>
    </source>
</reference>
<dbReference type="EMBL" id="REGA01000012">
    <property type="protein sequence ID" value="RQG93831.1"/>
    <property type="molecule type" value="Genomic_DNA"/>
</dbReference>
<evidence type="ECO:0000313" key="2">
    <source>
        <dbReference type="Proteomes" id="UP000282323"/>
    </source>
</evidence>